<sequence length="141" mass="14290">MTRMPGSARCARVLLAALVVAGAVCAAWLAVAAATFETGALGAPFLGLLLLAATGCALTAVASLVVSVRFAEGGAAVRVGAVAVGWVTVLGSLAAFMTHGHAWSAGIACGAALVALSGRRETKDWFERGRPLPRWTTENRA</sequence>
<name>A0A918LSZ1_9ACTN</name>
<feature type="transmembrane region" description="Helical" evidence="1">
    <location>
        <begin position="102"/>
        <end position="118"/>
    </location>
</feature>
<evidence type="ECO:0000313" key="4">
    <source>
        <dbReference type="Proteomes" id="UP000646776"/>
    </source>
</evidence>
<keyword evidence="2" id="KW-0732">Signal</keyword>
<feature type="transmembrane region" description="Helical" evidence="1">
    <location>
        <begin position="42"/>
        <end position="68"/>
    </location>
</feature>
<proteinExistence type="predicted"/>
<evidence type="ECO:0008006" key="5">
    <source>
        <dbReference type="Google" id="ProtNLM"/>
    </source>
</evidence>
<evidence type="ECO:0000256" key="2">
    <source>
        <dbReference type="SAM" id="SignalP"/>
    </source>
</evidence>
<feature type="transmembrane region" description="Helical" evidence="1">
    <location>
        <begin position="75"/>
        <end position="96"/>
    </location>
</feature>
<comment type="caution">
    <text evidence="3">The sequence shown here is derived from an EMBL/GenBank/DDBJ whole genome shotgun (WGS) entry which is preliminary data.</text>
</comment>
<feature type="chain" id="PRO_5037483716" description="Integral membrane protein" evidence="2">
    <location>
        <begin position="27"/>
        <end position="141"/>
    </location>
</feature>
<keyword evidence="1" id="KW-1133">Transmembrane helix</keyword>
<accession>A0A918LSZ1</accession>
<keyword evidence="1" id="KW-0472">Membrane</keyword>
<feature type="signal peptide" evidence="2">
    <location>
        <begin position="1"/>
        <end position="26"/>
    </location>
</feature>
<dbReference type="EMBL" id="BMSA01000004">
    <property type="protein sequence ID" value="GGT45021.1"/>
    <property type="molecule type" value="Genomic_DNA"/>
</dbReference>
<dbReference type="Proteomes" id="UP000646776">
    <property type="component" value="Unassembled WGS sequence"/>
</dbReference>
<protein>
    <recommendedName>
        <fullName evidence="5">Integral membrane protein</fullName>
    </recommendedName>
</protein>
<reference evidence="3" key="2">
    <citation type="submission" date="2020-09" db="EMBL/GenBank/DDBJ databases">
        <authorList>
            <person name="Sun Q."/>
            <person name="Ohkuma M."/>
        </authorList>
    </citation>
    <scope>NUCLEOTIDE SEQUENCE</scope>
    <source>
        <strain evidence="3">JCM 4125</strain>
    </source>
</reference>
<organism evidence="3 4">
    <name type="scientific">Streptomyces phaeofaciens</name>
    <dbReference type="NCBI Taxonomy" id="68254"/>
    <lineage>
        <taxon>Bacteria</taxon>
        <taxon>Bacillati</taxon>
        <taxon>Actinomycetota</taxon>
        <taxon>Actinomycetes</taxon>
        <taxon>Kitasatosporales</taxon>
        <taxon>Streptomycetaceae</taxon>
        <taxon>Streptomyces</taxon>
    </lineage>
</organism>
<reference evidence="3" key="1">
    <citation type="journal article" date="2014" name="Int. J. Syst. Evol. Microbiol.">
        <title>Complete genome sequence of Corynebacterium casei LMG S-19264T (=DSM 44701T), isolated from a smear-ripened cheese.</title>
        <authorList>
            <consortium name="US DOE Joint Genome Institute (JGI-PGF)"/>
            <person name="Walter F."/>
            <person name="Albersmeier A."/>
            <person name="Kalinowski J."/>
            <person name="Ruckert C."/>
        </authorList>
    </citation>
    <scope>NUCLEOTIDE SEQUENCE</scope>
    <source>
        <strain evidence="3">JCM 4125</strain>
    </source>
</reference>
<keyword evidence="4" id="KW-1185">Reference proteome</keyword>
<evidence type="ECO:0000313" key="3">
    <source>
        <dbReference type="EMBL" id="GGT45021.1"/>
    </source>
</evidence>
<keyword evidence="1" id="KW-0812">Transmembrane</keyword>
<gene>
    <name evidence="3" type="ORF">GCM10010226_22090</name>
</gene>
<dbReference type="AlphaFoldDB" id="A0A918LSZ1"/>
<evidence type="ECO:0000256" key="1">
    <source>
        <dbReference type="SAM" id="Phobius"/>
    </source>
</evidence>